<organism evidence="7 8">
    <name type="scientific">Agromyces ramosus</name>
    <dbReference type="NCBI Taxonomy" id="33879"/>
    <lineage>
        <taxon>Bacteria</taxon>
        <taxon>Bacillati</taxon>
        <taxon>Actinomycetota</taxon>
        <taxon>Actinomycetes</taxon>
        <taxon>Micrococcales</taxon>
        <taxon>Microbacteriaceae</taxon>
        <taxon>Agromyces</taxon>
    </lineage>
</organism>
<feature type="domain" description="Carbohydrate kinase PfkB" evidence="6">
    <location>
        <begin position="12"/>
        <end position="298"/>
    </location>
</feature>
<dbReference type="InterPro" id="IPR050306">
    <property type="entry name" value="PfkB_Carbo_kinase"/>
</dbReference>
<dbReference type="PROSITE" id="PS00584">
    <property type="entry name" value="PFKB_KINASES_2"/>
    <property type="match status" value="1"/>
</dbReference>
<evidence type="ECO:0000256" key="5">
    <source>
        <dbReference type="ARBA" id="ARBA00022840"/>
    </source>
</evidence>
<comment type="similarity">
    <text evidence="1">Belongs to the carbohydrate kinase PfkB family.</text>
</comment>
<dbReference type="InterPro" id="IPR029056">
    <property type="entry name" value="Ribokinase-like"/>
</dbReference>
<accession>A0ABU0R610</accession>
<dbReference type="Pfam" id="PF00294">
    <property type="entry name" value="PfkB"/>
    <property type="match status" value="1"/>
</dbReference>
<dbReference type="RefSeq" id="WP_307040012.1">
    <property type="nucleotide sequence ID" value="NZ_JAUSYY010000001.1"/>
</dbReference>
<name>A0ABU0R610_9MICO</name>
<keyword evidence="4" id="KW-0418">Kinase</keyword>
<dbReference type="CDD" id="cd01167">
    <property type="entry name" value="bac_FRK"/>
    <property type="match status" value="1"/>
</dbReference>
<reference evidence="7 8" key="1">
    <citation type="submission" date="2023-07" db="EMBL/GenBank/DDBJ databases">
        <title>Comparative genomics of wheat-associated soil bacteria to identify genetic determinants of phenazine resistance.</title>
        <authorList>
            <person name="Mouncey N."/>
        </authorList>
    </citation>
    <scope>NUCLEOTIDE SEQUENCE [LARGE SCALE GENOMIC DNA]</scope>
    <source>
        <strain evidence="7 8">V3I3</strain>
    </source>
</reference>
<evidence type="ECO:0000313" key="7">
    <source>
        <dbReference type="EMBL" id="MDQ0893522.1"/>
    </source>
</evidence>
<proteinExistence type="inferred from homology"/>
<dbReference type="SUPFAM" id="SSF53613">
    <property type="entry name" value="Ribokinase-like"/>
    <property type="match status" value="1"/>
</dbReference>
<dbReference type="EMBL" id="JAUSYY010000001">
    <property type="protein sequence ID" value="MDQ0893522.1"/>
    <property type="molecule type" value="Genomic_DNA"/>
</dbReference>
<dbReference type="Gene3D" id="3.40.1190.20">
    <property type="match status" value="1"/>
</dbReference>
<evidence type="ECO:0000256" key="1">
    <source>
        <dbReference type="ARBA" id="ARBA00010688"/>
    </source>
</evidence>
<evidence type="ECO:0000256" key="4">
    <source>
        <dbReference type="ARBA" id="ARBA00022777"/>
    </source>
</evidence>
<keyword evidence="3" id="KW-0547">Nucleotide-binding</keyword>
<dbReference type="PANTHER" id="PTHR43085">
    <property type="entry name" value="HEXOKINASE FAMILY MEMBER"/>
    <property type="match status" value="1"/>
</dbReference>
<dbReference type="InterPro" id="IPR011611">
    <property type="entry name" value="PfkB_dom"/>
</dbReference>
<protein>
    <submittedName>
        <fullName evidence="7">Fructokinase</fullName>
        <ecNumber evidence="7">2.7.1.4</ecNumber>
    </submittedName>
</protein>
<gene>
    <name evidence="7" type="ORF">QFZ26_001077</name>
</gene>
<keyword evidence="8" id="KW-1185">Reference proteome</keyword>
<dbReference type="PANTHER" id="PTHR43085:SF1">
    <property type="entry name" value="PSEUDOURIDINE KINASE-RELATED"/>
    <property type="match status" value="1"/>
</dbReference>
<dbReference type="InterPro" id="IPR002173">
    <property type="entry name" value="Carboh/pur_kinase_PfkB_CS"/>
</dbReference>
<comment type="caution">
    <text evidence="7">The sequence shown here is derived from an EMBL/GenBank/DDBJ whole genome shotgun (WGS) entry which is preliminary data.</text>
</comment>
<evidence type="ECO:0000259" key="6">
    <source>
        <dbReference type="Pfam" id="PF00294"/>
    </source>
</evidence>
<keyword evidence="2 7" id="KW-0808">Transferase</keyword>
<sequence length="324" mass="33464">MAEHAPPSAGEEVLVIGEAVMDLVSSRGEITRSPGGSPVNVALGLARLGVRTRVRTALAADDDGRVVLDRLEASGVLVDPASISLPRTSTALAELDSHGAARYAFDVEWRVTEPIATGSARVVHAGSIALFLQPGAAHVTAALSTRPAGVLVSIDPNVRPAIIGDRADARLAFDRYVELADVVKLSDEDAAWLYPGEAPESVLDRLLGAGVSMAALTRGREGAVIATPMNRVVVESLPVDVRDTVGAGDSFMAALLAGLLRSDTPVDAVDEADLERIGTFAAAAAAVTVGRVGADLPSDADIALLRRTAAIERCTTGSIGTVVW</sequence>
<dbReference type="EC" id="2.7.1.4" evidence="7"/>
<dbReference type="Proteomes" id="UP001239083">
    <property type="component" value="Unassembled WGS sequence"/>
</dbReference>
<evidence type="ECO:0000256" key="3">
    <source>
        <dbReference type="ARBA" id="ARBA00022741"/>
    </source>
</evidence>
<keyword evidence="5" id="KW-0067">ATP-binding</keyword>
<evidence type="ECO:0000256" key="2">
    <source>
        <dbReference type="ARBA" id="ARBA00022679"/>
    </source>
</evidence>
<evidence type="ECO:0000313" key="8">
    <source>
        <dbReference type="Proteomes" id="UP001239083"/>
    </source>
</evidence>
<dbReference type="GO" id="GO:0008865">
    <property type="term" value="F:fructokinase activity"/>
    <property type="evidence" value="ECO:0007669"/>
    <property type="project" value="UniProtKB-EC"/>
</dbReference>